<dbReference type="InterPro" id="IPR005183">
    <property type="entry name" value="DUF305_CopM-like"/>
</dbReference>
<feature type="region of interest" description="Disordered" evidence="1">
    <location>
        <begin position="36"/>
        <end position="57"/>
    </location>
</feature>
<dbReference type="Gene3D" id="1.20.1260.10">
    <property type="match status" value="1"/>
</dbReference>
<dbReference type="Pfam" id="PF03713">
    <property type="entry name" value="DUF305"/>
    <property type="match status" value="1"/>
</dbReference>
<feature type="domain" description="DUF305" evidence="2">
    <location>
        <begin position="62"/>
        <end position="210"/>
    </location>
</feature>
<proteinExistence type="predicted"/>
<dbReference type="PANTHER" id="PTHR36933:SF1">
    <property type="entry name" value="SLL0788 PROTEIN"/>
    <property type="match status" value="1"/>
</dbReference>
<dbReference type="AlphaFoldDB" id="A0A7W7GC85"/>
<dbReference type="InterPro" id="IPR012347">
    <property type="entry name" value="Ferritin-like"/>
</dbReference>
<dbReference type="EMBL" id="JACHND010000001">
    <property type="protein sequence ID" value="MBB4703254.1"/>
    <property type="molecule type" value="Genomic_DNA"/>
</dbReference>
<name>A0A7W7GC85_9ACTN</name>
<organism evidence="3 4">
    <name type="scientific">Sphaerisporangium siamense</name>
    <dbReference type="NCBI Taxonomy" id="795645"/>
    <lineage>
        <taxon>Bacteria</taxon>
        <taxon>Bacillati</taxon>
        <taxon>Actinomycetota</taxon>
        <taxon>Actinomycetes</taxon>
        <taxon>Streptosporangiales</taxon>
        <taxon>Streptosporangiaceae</taxon>
        <taxon>Sphaerisporangium</taxon>
    </lineage>
</organism>
<dbReference type="PANTHER" id="PTHR36933">
    <property type="entry name" value="SLL0788 PROTEIN"/>
    <property type="match status" value="1"/>
</dbReference>
<evidence type="ECO:0000313" key="4">
    <source>
        <dbReference type="Proteomes" id="UP000542210"/>
    </source>
</evidence>
<evidence type="ECO:0000259" key="2">
    <source>
        <dbReference type="Pfam" id="PF03713"/>
    </source>
</evidence>
<sequence length="212" mass="22502">MLASGLGTVLAGCTGDPPGERAPIVAGSDAPVIVPGAPGEEGRTATPGERVGREDSRPSAADVLFAERMIPHHRQALEMAGLAPARASEPRVRALCARITAAQRPEIDVMSRWLRALGRDVPAEHSGHAGDGSGEPDTYGMASLEEMNRLRAARGEEFDALLLRLMIRHHEGAVTMAGEELTGGTDRFLRAMAKDVAAGQRAEIVRMRALEN</sequence>
<dbReference type="Proteomes" id="UP000542210">
    <property type="component" value="Unassembled WGS sequence"/>
</dbReference>
<evidence type="ECO:0000256" key="1">
    <source>
        <dbReference type="SAM" id="MobiDB-lite"/>
    </source>
</evidence>
<dbReference type="RefSeq" id="WP_239123493.1">
    <property type="nucleotide sequence ID" value="NZ_BOOV01000032.1"/>
</dbReference>
<comment type="caution">
    <text evidence="3">The sequence shown here is derived from an EMBL/GenBank/DDBJ whole genome shotgun (WGS) entry which is preliminary data.</text>
</comment>
<reference evidence="3 4" key="1">
    <citation type="submission" date="2020-08" db="EMBL/GenBank/DDBJ databases">
        <title>Sequencing the genomes of 1000 actinobacteria strains.</title>
        <authorList>
            <person name="Klenk H.-P."/>
        </authorList>
    </citation>
    <scope>NUCLEOTIDE SEQUENCE [LARGE SCALE GENOMIC DNA]</scope>
    <source>
        <strain evidence="3 4">DSM 45784</strain>
    </source>
</reference>
<gene>
    <name evidence="3" type="ORF">BJ982_004798</name>
</gene>
<evidence type="ECO:0000313" key="3">
    <source>
        <dbReference type="EMBL" id="MBB4703254.1"/>
    </source>
</evidence>
<accession>A0A7W7GC85</accession>
<keyword evidence="4" id="KW-1185">Reference proteome</keyword>
<protein>
    <submittedName>
        <fullName evidence="3">Uncharacterized protein (DUF305 family)</fullName>
    </submittedName>
</protein>